<dbReference type="Gene3D" id="3.40.50.720">
    <property type="entry name" value="NAD(P)-binding Rossmann-like Domain"/>
    <property type="match status" value="1"/>
</dbReference>
<dbReference type="Gene3D" id="3.90.180.10">
    <property type="entry name" value="Medium-chain alcohol dehydrogenases, catalytic domain"/>
    <property type="match status" value="1"/>
</dbReference>
<feature type="domain" description="Enoyl reductase (ER)" evidence="2">
    <location>
        <begin position="10"/>
        <end position="295"/>
    </location>
</feature>
<dbReference type="CDD" id="cd05289">
    <property type="entry name" value="MDR_like_2"/>
    <property type="match status" value="1"/>
</dbReference>
<dbReference type="SUPFAM" id="SSF51735">
    <property type="entry name" value="NAD(P)-binding Rossmann-fold domains"/>
    <property type="match status" value="1"/>
</dbReference>
<comment type="caution">
    <text evidence="3">The sequence shown here is derived from an EMBL/GenBank/DDBJ whole genome shotgun (WGS) entry which is preliminary data.</text>
</comment>
<dbReference type="InterPro" id="IPR013154">
    <property type="entry name" value="ADH-like_N"/>
</dbReference>
<proteinExistence type="predicted"/>
<dbReference type="InterPro" id="IPR051603">
    <property type="entry name" value="Zinc-ADH_QOR/CCCR"/>
</dbReference>
<dbReference type="InterPro" id="IPR020843">
    <property type="entry name" value="ER"/>
</dbReference>
<dbReference type="EMBL" id="JAVDYC010000001">
    <property type="protein sequence ID" value="MDR7326996.1"/>
    <property type="molecule type" value="Genomic_DNA"/>
</dbReference>
<organism evidence="3 4">
    <name type="scientific">Catenuloplanes niger</name>
    <dbReference type="NCBI Taxonomy" id="587534"/>
    <lineage>
        <taxon>Bacteria</taxon>
        <taxon>Bacillati</taxon>
        <taxon>Actinomycetota</taxon>
        <taxon>Actinomycetes</taxon>
        <taxon>Micromonosporales</taxon>
        <taxon>Micromonosporaceae</taxon>
        <taxon>Catenuloplanes</taxon>
    </lineage>
</organism>
<protein>
    <submittedName>
        <fullName evidence="3">NADPH:quinone reductase-like Zn-dependent oxidoreductase</fullName>
    </submittedName>
</protein>
<dbReference type="SMART" id="SM00829">
    <property type="entry name" value="PKS_ER"/>
    <property type="match status" value="1"/>
</dbReference>
<evidence type="ECO:0000313" key="4">
    <source>
        <dbReference type="Proteomes" id="UP001183629"/>
    </source>
</evidence>
<dbReference type="InterPro" id="IPR036291">
    <property type="entry name" value="NAD(P)-bd_dom_sf"/>
</dbReference>
<dbReference type="Pfam" id="PF08240">
    <property type="entry name" value="ADH_N"/>
    <property type="match status" value="1"/>
</dbReference>
<evidence type="ECO:0000256" key="1">
    <source>
        <dbReference type="ARBA" id="ARBA00022857"/>
    </source>
</evidence>
<dbReference type="Proteomes" id="UP001183629">
    <property type="component" value="Unassembled WGS sequence"/>
</dbReference>
<keyword evidence="1" id="KW-0521">NADP</keyword>
<dbReference type="SUPFAM" id="SSF50129">
    <property type="entry name" value="GroES-like"/>
    <property type="match status" value="1"/>
</dbReference>
<dbReference type="Pfam" id="PF13602">
    <property type="entry name" value="ADH_zinc_N_2"/>
    <property type="match status" value="1"/>
</dbReference>
<dbReference type="RefSeq" id="WP_310423673.1">
    <property type="nucleotide sequence ID" value="NZ_JAVDYC010000001.1"/>
</dbReference>
<reference evidence="3 4" key="1">
    <citation type="submission" date="2023-07" db="EMBL/GenBank/DDBJ databases">
        <title>Sequencing the genomes of 1000 actinobacteria strains.</title>
        <authorList>
            <person name="Klenk H.-P."/>
        </authorList>
    </citation>
    <scope>NUCLEOTIDE SEQUENCE [LARGE SCALE GENOMIC DNA]</scope>
    <source>
        <strain evidence="3 4">DSM 44711</strain>
    </source>
</reference>
<keyword evidence="4" id="KW-1185">Reference proteome</keyword>
<evidence type="ECO:0000259" key="2">
    <source>
        <dbReference type="SMART" id="SM00829"/>
    </source>
</evidence>
<dbReference type="AlphaFoldDB" id="A0AAE4CV57"/>
<evidence type="ECO:0000313" key="3">
    <source>
        <dbReference type="EMBL" id="MDR7326996.1"/>
    </source>
</evidence>
<dbReference type="PANTHER" id="PTHR44154">
    <property type="entry name" value="QUINONE OXIDOREDUCTASE"/>
    <property type="match status" value="1"/>
</dbReference>
<dbReference type="GO" id="GO:0016491">
    <property type="term" value="F:oxidoreductase activity"/>
    <property type="evidence" value="ECO:0007669"/>
    <property type="project" value="InterPro"/>
</dbReference>
<dbReference type="InterPro" id="IPR011032">
    <property type="entry name" value="GroES-like_sf"/>
</dbReference>
<name>A0AAE4CV57_9ACTN</name>
<accession>A0AAE4CV57</accession>
<gene>
    <name evidence="3" type="ORF">J2S44_007246</name>
</gene>
<dbReference type="PANTHER" id="PTHR44154:SF1">
    <property type="entry name" value="QUINONE OXIDOREDUCTASE"/>
    <property type="match status" value="1"/>
</dbReference>
<sequence length="307" mass="30575">MQALLFTAHGGPEVLTVADVPAPHAGPGRIRVAVRAAGVSPADDAIRSGAWKDIYPIPLPYVVGVDAAGVVDEIGDGVDGVHLGDEVYGVRPAGATTAAHAVLDLWAAKPVAWTWSQAGGAAAAVATGSHALDELGVRAGSTLLLDGASGGVGAITVQLAVARGARVIGTAGPANHAFLRDLGAEPVTYGPGLADRVGTRVDAALDVSGHGDVRRLVALTGSPDAVRTLVAHNAAHGVRLLRVDPSGVPAALTAAAALADAGRLTVPIAAEYPITDGPAAHARIATGHARGKVVITLTTQPDEAAAR</sequence>